<reference evidence="2 3" key="1">
    <citation type="submission" date="2020-10" db="EMBL/GenBank/DDBJ databases">
        <title>Identification of Nocardia species via Next-generation sequencing and recognition of intraspecies genetic diversity.</title>
        <authorList>
            <person name="Li P."/>
            <person name="Li P."/>
            <person name="Lu B."/>
        </authorList>
    </citation>
    <scope>NUCLEOTIDE SEQUENCE [LARGE SCALE GENOMIC DNA]</scope>
    <source>
        <strain evidence="2 3">BJ06-0157</strain>
    </source>
</reference>
<dbReference type="RefSeq" id="WP_195129535.1">
    <property type="nucleotide sequence ID" value="NZ_JADLQX010000007.1"/>
</dbReference>
<evidence type="ECO:0000313" key="2">
    <source>
        <dbReference type="EMBL" id="MBF6298226.1"/>
    </source>
</evidence>
<dbReference type="EMBL" id="JADLQX010000007">
    <property type="protein sequence ID" value="MBF6298226.1"/>
    <property type="molecule type" value="Genomic_DNA"/>
</dbReference>
<feature type="region of interest" description="Disordered" evidence="1">
    <location>
        <begin position="96"/>
        <end position="194"/>
    </location>
</feature>
<sequence length="628" mass="66055">MKITLQSLIDAATGAAEGQSAADAVAKLLAEAPADTDVAALLEAATAKFNELYGDGTSKFTDDEASAMEALADVADGVRVEVGRRDKIAGEQAERLSKLAERVNPAAKTSAKDDDGEGGAEGEDKGGDGGEDGGDTTDAPTEPAAGDPAPPAADSAPAAVAADPAPEPALVASAPPRRRVRLSDLPTREVRRPDPAPAGVVITAAAEVPGYAAGAPMAGLADVARAGTVKFDSFPNGIVENTRLTAGIAQFAIQFPDELITRSDHEDKAAIERAVDQSRLPQQSLVAAGGWCSPSERLYEMSPILAEANAGQIDIPEVQSPRGGLIWTEGPDYTAIYTGTGFIQTEAQAIAGSGFTTPIGGTVAGTTKPIFRVPCPSSWEEERAEAIGFGINGGILQHNAYSELTEDVIAHALIAHAHRVNARTINRMVAETATTVTINLGPSATPSLLNSIDAQIEDIKYANRIGDGTTLEVMLPRWVKPVVRADQAVRTNSSTTEAYEVTDQRIDDWFAKRNAVVRWVYDWQDAFTGISSGFGGATPITSWPDTVDVLVYIAGTFLRSRGDIITMQAVYDTTNLVNNDVLHLFTEEKLMVIRRRYKPRKLTIALSANGSTAAGQILDSDGKIAPAA</sequence>
<feature type="compositionally biased region" description="Low complexity" evidence="1">
    <location>
        <begin position="136"/>
        <end position="164"/>
    </location>
</feature>
<evidence type="ECO:0000313" key="3">
    <source>
        <dbReference type="Proteomes" id="UP000702209"/>
    </source>
</evidence>
<protein>
    <submittedName>
        <fullName evidence="2">Major capsid protein</fullName>
    </submittedName>
</protein>
<gene>
    <name evidence="2" type="ORF">IU459_11810</name>
</gene>
<keyword evidence="3" id="KW-1185">Reference proteome</keyword>
<dbReference type="NCBIfam" id="NF033847">
    <property type="entry name" value="MCP_Sipho"/>
    <property type="match status" value="1"/>
</dbReference>
<dbReference type="InterPro" id="IPR047790">
    <property type="entry name" value="MCP_Sipho"/>
</dbReference>
<evidence type="ECO:0000256" key="1">
    <source>
        <dbReference type="SAM" id="MobiDB-lite"/>
    </source>
</evidence>
<dbReference type="Proteomes" id="UP000702209">
    <property type="component" value="Unassembled WGS sequence"/>
</dbReference>
<comment type="caution">
    <text evidence="2">The sequence shown here is derived from an EMBL/GenBank/DDBJ whole genome shotgun (WGS) entry which is preliminary data.</text>
</comment>
<organism evidence="2 3">
    <name type="scientific">Nocardia amamiensis</name>
    <dbReference type="NCBI Taxonomy" id="404578"/>
    <lineage>
        <taxon>Bacteria</taxon>
        <taxon>Bacillati</taxon>
        <taxon>Actinomycetota</taxon>
        <taxon>Actinomycetes</taxon>
        <taxon>Mycobacteriales</taxon>
        <taxon>Nocardiaceae</taxon>
        <taxon>Nocardia</taxon>
    </lineage>
</organism>
<accession>A0ABS0CPN3</accession>
<name>A0ABS0CPN3_9NOCA</name>
<proteinExistence type="predicted"/>